<comment type="caution">
    <text evidence="1">The sequence shown here is derived from an EMBL/GenBank/DDBJ whole genome shotgun (WGS) entry which is preliminary data.</text>
</comment>
<proteinExistence type="predicted"/>
<evidence type="ECO:0000313" key="2">
    <source>
        <dbReference type="Proteomes" id="UP000751190"/>
    </source>
</evidence>
<dbReference type="AlphaFoldDB" id="A0A8J5XPB0"/>
<reference evidence="1" key="1">
    <citation type="submission" date="2021-05" db="EMBL/GenBank/DDBJ databases">
        <title>The genome of the haptophyte Pavlova lutheri (Diacronema luteri, Pavlovales) - a model for lipid biosynthesis in eukaryotic algae.</title>
        <authorList>
            <person name="Hulatt C.J."/>
            <person name="Posewitz M.C."/>
        </authorList>
    </citation>
    <scope>NUCLEOTIDE SEQUENCE</scope>
    <source>
        <strain evidence="1">NIVA-4/92</strain>
    </source>
</reference>
<dbReference type="EMBL" id="JAGTXO010000010">
    <property type="protein sequence ID" value="KAG8465692.1"/>
    <property type="molecule type" value="Genomic_DNA"/>
</dbReference>
<sequence length="225" mass="24469">MPRASREALFDDVSPGLRSKLQGNPLVRRLLLAHGLRFGFSTTARHQRSGEANDGTTKRRRVCERERLAAIAEEGPPASLGTLGDLAASSNSALRAAHNAAQRTLGPVLRACEIVAQALPVPPLLRRVADWRVERAGSKPAALRQFHTLVRTWHQDARPLARRVRELGLLRALLIALIDAPEHARHEAPTGVRLSADAAPTRVSDSTAAQHRDAALSLLQLHAEL</sequence>
<keyword evidence="2" id="KW-1185">Reference proteome</keyword>
<protein>
    <submittedName>
        <fullName evidence="1">Uncharacterized protein</fullName>
    </submittedName>
</protein>
<evidence type="ECO:0000313" key="1">
    <source>
        <dbReference type="EMBL" id="KAG8465692.1"/>
    </source>
</evidence>
<accession>A0A8J5XPB0</accession>
<dbReference type="Proteomes" id="UP000751190">
    <property type="component" value="Unassembled WGS sequence"/>
</dbReference>
<organism evidence="1 2">
    <name type="scientific">Diacronema lutheri</name>
    <name type="common">Unicellular marine alga</name>
    <name type="synonym">Monochrysis lutheri</name>
    <dbReference type="NCBI Taxonomy" id="2081491"/>
    <lineage>
        <taxon>Eukaryota</taxon>
        <taxon>Haptista</taxon>
        <taxon>Haptophyta</taxon>
        <taxon>Pavlovophyceae</taxon>
        <taxon>Pavlovales</taxon>
        <taxon>Pavlovaceae</taxon>
        <taxon>Diacronema</taxon>
    </lineage>
</organism>
<gene>
    <name evidence="1" type="ORF">KFE25_002999</name>
</gene>
<name>A0A8J5XPB0_DIALT</name>